<reference evidence="2" key="2">
    <citation type="journal article" date="2013" name="PLoS ONE">
        <title>Genome implosion elicits host-confinement in Alcaligenaceae: evidence from the comparative genomics of Tetrathiobacter kashmirensis, a pathogen in the making.</title>
        <authorList>
            <person name="Ghosh W."/>
            <person name="Alam M."/>
            <person name="Roy C."/>
            <person name="Pyne P."/>
            <person name="George A."/>
            <person name="Chakraborty R."/>
            <person name="Majumder S."/>
            <person name="Agarwal A."/>
            <person name="Chakraborty S."/>
            <person name="Majumdar S."/>
            <person name="Gupta S.K."/>
        </authorList>
    </citation>
    <scope>NUCLEOTIDE SEQUENCE [LARGE SCALE GENOMIC DNA]</scope>
    <source>
        <strain evidence="2">WT001</strain>
    </source>
</reference>
<reference evidence="1 2" key="1">
    <citation type="journal article" date="2011" name="J. Bacteriol.">
        <title>Whole-genome shotgun sequencing of the sulfur-oxidizing chemoautotroph Tetrathiobacter kashmirensis.</title>
        <authorList>
            <person name="Ghosh W."/>
            <person name="George A."/>
            <person name="Agarwal A."/>
            <person name="Raj P."/>
            <person name="Alam M."/>
            <person name="Pyne P."/>
            <person name="Das Gupta S.K."/>
        </authorList>
    </citation>
    <scope>NUCLEOTIDE SEQUENCE [LARGE SCALE GENOMIC DNA]</scope>
    <source>
        <strain evidence="1 2">WT001</strain>
    </source>
</reference>
<dbReference type="EMBL" id="CP003555">
    <property type="protein sequence ID" value="AFK61748.1"/>
    <property type="molecule type" value="Genomic_DNA"/>
</dbReference>
<name>I3U9R0_ADVKW</name>
<evidence type="ECO:0000313" key="2">
    <source>
        <dbReference type="Proteomes" id="UP000005267"/>
    </source>
</evidence>
<dbReference type="KEGG" id="aka:TKWG_06535"/>
<dbReference type="AlphaFoldDB" id="I3U9R0"/>
<protein>
    <submittedName>
        <fullName evidence="1">Uncharacterized protein</fullName>
    </submittedName>
</protein>
<proteinExistence type="predicted"/>
<evidence type="ECO:0000313" key="1">
    <source>
        <dbReference type="EMBL" id="AFK61748.1"/>
    </source>
</evidence>
<dbReference type="Proteomes" id="UP000005267">
    <property type="component" value="Chromosome"/>
</dbReference>
<gene>
    <name evidence="1" type="ordered locus">TKWG_06535</name>
</gene>
<sequence length="149" mass="16786">MLARVRLLKRQIPPFFRVIIWSRALPGFRSKTGLIRAYRSSNRMLWKLSIASVADARGCCPRNSTPLKKQLLTFVTLRFFSGVNGPSDVCRLGKPEKAGVSECRQWWSAGSDCIHRTTLQAIESVSILRDGRKGLYIGTLSVSNCSRRE</sequence>
<dbReference type="HOGENOM" id="CLU_1745782_0_0_4"/>
<organism evidence="1 2">
    <name type="scientific">Advenella kashmirensis (strain DSM 17095 / LMG 22695 / WT001)</name>
    <name type="common">Tetrathiobacter kashmirensis</name>
    <dbReference type="NCBI Taxonomy" id="1036672"/>
    <lineage>
        <taxon>Bacteria</taxon>
        <taxon>Pseudomonadati</taxon>
        <taxon>Pseudomonadota</taxon>
        <taxon>Betaproteobacteria</taxon>
        <taxon>Burkholderiales</taxon>
        <taxon>Alcaligenaceae</taxon>
    </lineage>
</organism>
<keyword evidence="2" id="KW-1185">Reference proteome</keyword>
<dbReference type="STRING" id="1036672.TKWG_06535"/>
<accession>I3U9R0</accession>